<keyword evidence="6 7" id="KW-0472">Membrane</keyword>
<dbReference type="Proteomes" id="UP000321577">
    <property type="component" value="Unassembled WGS sequence"/>
</dbReference>
<keyword evidence="4" id="KW-0677">Repeat</keyword>
<dbReference type="GO" id="GO:0008324">
    <property type="term" value="F:monoatomic cation transmembrane transporter activity"/>
    <property type="evidence" value="ECO:0007669"/>
    <property type="project" value="InterPro"/>
</dbReference>
<dbReference type="AlphaFoldDB" id="A0A512M392"/>
<protein>
    <submittedName>
        <fullName evidence="9">SLC13 family permease</fullName>
    </submittedName>
</protein>
<dbReference type="PANTHER" id="PTHR43652">
    <property type="entry name" value="BASIC AMINO ACID ANTIPORTER YFCC-RELATED"/>
    <property type="match status" value="1"/>
</dbReference>
<dbReference type="GO" id="GO:0006813">
    <property type="term" value="P:potassium ion transport"/>
    <property type="evidence" value="ECO:0007669"/>
    <property type="project" value="InterPro"/>
</dbReference>
<dbReference type="InterPro" id="IPR051679">
    <property type="entry name" value="DASS-Related_Transporters"/>
</dbReference>
<comment type="subcellular location">
    <subcellularLocation>
        <location evidence="1">Membrane</location>
        <topology evidence="1">Multi-pass membrane protein</topology>
    </subcellularLocation>
</comment>
<dbReference type="EMBL" id="BKAG01000002">
    <property type="protein sequence ID" value="GEP41203.1"/>
    <property type="molecule type" value="Genomic_DNA"/>
</dbReference>
<accession>A0A512M392</accession>
<evidence type="ECO:0000256" key="5">
    <source>
        <dbReference type="ARBA" id="ARBA00022989"/>
    </source>
</evidence>
<organism evidence="9 10">
    <name type="scientific">Brevifollis gellanilyticus</name>
    <dbReference type="NCBI Taxonomy" id="748831"/>
    <lineage>
        <taxon>Bacteria</taxon>
        <taxon>Pseudomonadati</taxon>
        <taxon>Verrucomicrobiota</taxon>
        <taxon>Verrucomicrobiia</taxon>
        <taxon>Verrucomicrobiales</taxon>
        <taxon>Verrucomicrobiaceae</taxon>
    </lineage>
</organism>
<sequence length="592" mass="63166">MEAAIVIGLLVVAVILFATEKISVDLVTLSLLCVLVISGVLTTGEAFAGFGNEVIVMLGAIFIIGAALRETGVLDTIGHVLARTTGGRPKRVVAGMMTTVGAVSAFMNNTTVTAMFLGPVVALARRLNIPPSRLLMPLAFSSILGGTCTLIGTSTNVAVSGAMAKLGMDPVSMFEITPVGVVIFGTGLFYMMLIGNRFLPERDRAEGGISTEPIREYLCEVVILPGSPIIGQEVYSSDFSVMEFQVLKVRRSGHEVEVSPHLKLEEKDVVLVAGKVQNLIRVKKIEGIDILEDLDLRTAGVEMKDASIAEVVLTPHSSLVGQSLRSSNFRRRSGLSVLALLRGDRTLNDHMGDVTLQAGDMLLLQGPYDRIRVYEETSEMVIITEHAVAHNARKRGVAVLAVFALAVILSSFDFFPAAIGFLIVALIALATRCLTLDKAYENVDWRLLILIGGMTAFGTAMAKSGADKMLAEFVVTNLHQYGAITVLAGFSLLTVILTQPMSNAAAALVVLPVALKAADTMHANPRAFAIAVMLSASISVLTPFEPSCILVYGPGKYRFSDFIKVGGGLTVLTVSVILLLVPVFWPLELPVK</sequence>
<dbReference type="Pfam" id="PF03600">
    <property type="entry name" value="CitMHS"/>
    <property type="match status" value="1"/>
</dbReference>
<dbReference type="InterPro" id="IPR004680">
    <property type="entry name" value="Cit_transptr-like_dom"/>
</dbReference>
<comment type="caution">
    <text evidence="9">The sequence shown here is derived from an EMBL/GenBank/DDBJ whole genome shotgun (WGS) entry which is preliminary data.</text>
</comment>
<keyword evidence="2" id="KW-0813">Transport</keyword>
<evidence type="ECO:0000313" key="9">
    <source>
        <dbReference type="EMBL" id="GEP41203.1"/>
    </source>
</evidence>
<feature type="transmembrane region" description="Helical" evidence="7">
    <location>
        <begin position="565"/>
        <end position="585"/>
    </location>
</feature>
<dbReference type="OrthoDB" id="9765532at2"/>
<feature type="transmembrane region" description="Helical" evidence="7">
    <location>
        <begin position="478"/>
        <end position="497"/>
    </location>
</feature>
<evidence type="ECO:0000259" key="8">
    <source>
        <dbReference type="PROSITE" id="PS51202"/>
    </source>
</evidence>
<feature type="transmembrane region" description="Helical" evidence="7">
    <location>
        <begin position="28"/>
        <end position="47"/>
    </location>
</feature>
<feature type="transmembrane region" description="Helical" evidence="7">
    <location>
        <begin position="173"/>
        <end position="194"/>
    </location>
</feature>
<proteinExistence type="predicted"/>
<dbReference type="PROSITE" id="PS51202">
    <property type="entry name" value="RCK_C"/>
    <property type="match status" value="2"/>
</dbReference>
<feature type="domain" description="RCK C-terminal" evidence="8">
    <location>
        <begin position="206"/>
        <end position="288"/>
    </location>
</feature>
<dbReference type="RefSeq" id="WP_146848666.1">
    <property type="nucleotide sequence ID" value="NZ_BKAG01000002.1"/>
</dbReference>
<dbReference type="InterPro" id="IPR006037">
    <property type="entry name" value="RCK_C"/>
</dbReference>
<keyword evidence="10" id="KW-1185">Reference proteome</keyword>
<feature type="transmembrane region" description="Helical" evidence="7">
    <location>
        <begin position="134"/>
        <end position="153"/>
    </location>
</feature>
<dbReference type="InterPro" id="IPR036721">
    <property type="entry name" value="RCK_C_sf"/>
</dbReference>
<feature type="transmembrane region" description="Helical" evidence="7">
    <location>
        <begin position="54"/>
        <end position="72"/>
    </location>
</feature>
<evidence type="ECO:0000256" key="3">
    <source>
        <dbReference type="ARBA" id="ARBA00022692"/>
    </source>
</evidence>
<evidence type="ECO:0000256" key="1">
    <source>
        <dbReference type="ARBA" id="ARBA00004141"/>
    </source>
</evidence>
<name>A0A512M392_9BACT</name>
<keyword evidence="3 7" id="KW-0812">Transmembrane</keyword>
<dbReference type="PANTHER" id="PTHR43652:SF2">
    <property type="entry name" value="BASIC AMINO ACID ANTIPORTER YFCC-RELATED"/>
    <property type="match status" value="1"/>
</dbReference>
<reference evidence="9 10" key="1">
    <citation type="submission" date="2019-07" db="EMBL/GenBank/DDBJ databases">
        <title>Whole genome shotgun sequence of Brevifollis gellanilyticus NBRC 108608.</title>
        <authorList>
            <person name="Hosoyama A."/>
            <person name="Uohara A."/>
            <person name="Ohji S."/>
            <person name="Ichikawa N."/>
        </authorList>
    </citation>
    <scope>NUCLEOTIDE SEQUENCE [LARGE SCALE GENOMIC DNA]</scope>
    <source>
        <strain evidence="9 10">NBRC 108608</strain>
    </source>
</reference>
<evidence type="ECO:0000256" key="7">
    <source>
        <dbReference type="SAM" id="Phobius"/>
    </source>
</evidence>
<feature type="transmembrane region" description="Helical" evidence="7">
    <location>
        <begin position="396"/>
        <end position="412"/>
    </location>
</feature>
<dbReference type="GO" id="GO:0005886">
    <property type="term" value="C:plasma membrane"/>
    <property type="evidence" value="ECO:0007669"/>
    <property type="project" value="TreeGrafter"/>
</dbReference>
<evidence type="ECO:0000313" key="10">
    <source>
        <dbReference type="Proteomes" id="UP000321577"/>
    </source>
</evidence>
<evidence type="ECO:0000256" key="2">
    <source>
        <dbReference type="ARBA" id="ARBA00022448"/>
    </source>
</evidence>
<keyword evidence="5 7" id="KW-1133">Transmembrane helix</keyword>
<evidence type="ECO:0000256" key="4">
    <source>
        <dbReference type="ARBA" id="ARBA00022737"/>
    </source>
</evidence>
<dbReference type="SUPFAM" id="SSF116726">
    <property type="entry name" value="TrkA C-terminal domain-like"/>
    <property type="match status" value="2"/>
</dbReference>
<dbReference type="Pfam" id="PF02080">
    <property type="entry name" value="TrkA_C"/>
    <property type="match status" value="2"/>
</dbReference>
<feature type="transmembrane region" description="Helical" evidence="7">
    <location>
        <begin position="527"/>
        <end position="553"/>
    </location>
</feature>
<feature type="domain" description="RCK C-terminal" evidence="8">
    <location>
        <begin position="296"/>
        <end position="380"/>
    </location>
</feature>
<gene>
    <name evidence="9" type="ORF">BGE01nite_04940</name>
</gene>
<feature type="transmembrane region" description="Helical" evidence="7">
    <location>
        <begin position="447"/>
        <end position="466"/>
    </location>
</feature>
<dbReference type="Gene3D" id="3.30.70.1450">
    <property type="entry name" value="Regulator of K+ conductance, C-terminal domain"/>
    <property type="match status" value="2"/>
</dbReference>
<evidence type="ECO:0000256" key="6">
    <source>
        <dbReference type="ARBA" id="ARBA00023136"/>
    </source>
</evidence>
<feature type="transmembrane region" description="Helical" evidence="7">
    <location>
        <begin position="92"/>
        <end position="122"/>
    </location>
</feature>